<dbReference type="EMBL" id="JAUEPU010000020">
    <property type="protein sequence ID" value="KAK0494426.1"/>
    <property type="molecule type" value="Genomic_DNA"/>
</dbReference>
<dbReference type="Proteomes" id="UP001175228">
    <property type="component" value="Unassembled WGS sequence"/>
</dbReference>
<protein>
    <submittedName>
        <fullName evidence="1">Uncharacterized protein</fullName>
    </submittedName>
</protein>
<sequence>MTPDTRMSGESRKETSGDLLFATYASESLLLAPPSITAKATCARQYEKKPGGDLMISPTPRIWSVPCIPIPPFTSRMRAFNSCTTQGRGCLLSIIRASGALTPRSDIVTFFPLLSKAFSQTILRDFGAGCAPSRMERGSRGLGRRMLLLGVGRDGSDCVVIRDGMG</sequence>
<dbReference type="AlphaFoldDB" id="A0AA39TLY3"/>
<evidence type="ECO:0000313" key="1">
    <source>
        <dbReference type="EMBL" id="KAK0494426.1"/>
    </source>
</evidence>
<comment type="caution">
    <text evidence="1">The sequence shown here is derived from an EMBL/GenBank/DDBJ whole genome shotgun (WGS) entry which is preliminary data.</text>
</comment>
<reference evidence="1" key="1">
    <citation type="submission" date="2023-06" db="EMBL/GenBank/DDBJ databases">
        <authorList>
            <consortium name="Lawrence Berkeley National Laboratory"/>
            <person name="Ahrendt S."/>
            <person name="Sahu N."/>
            <person name="Indic B."/>
            <person name="Wong-Bajracharya J."/>
            <person name="Merenyi Z."/>
            <person name="Ke H.-M."/>
            <person name="Monk M."/>
            <person name="Kocsube S."/>
            <person name="Drula E."/>
            <person name="Lipzen A."/>
            <person name="Balint B."/>
            <person name="Henrissat B."/>
            <person name="Andreopoulos B."/>
            <person name="Martin F.M."/>
            <person name="Harder C.B."/>
            <person name="Rigling D."/>
            <person name="Ford K.L."/>
            <person name="Foster G.D."/>
            <person name="Pangilinan J."/>
            <person name="Papanicolaou A."/>
            <person name="Barry K."/>
            <person name="LaButti K."/>
            <person name="Viragh M."/>
            <person name="Koriabine M."/>
            <person name="Yan M."/>
            <person name="Riley R."/>
            <person name="Champramary S."/>
            <person name="Plett K.L."/>
            <person name="Tsai I.J."/>
            <person name="Slot J."/>
            <person name="Sipos G."/>
            <person name="Plett J."/>
            <person name="Nagy L.G."/>
            <person name="Grigoriev I.V."/>
        </authorList>
    </citation>
    <scope>NUCLEOTIDE SEQUENCE</scope>
    <source>
        <strain evidence="1">HWK02</strain>
    </source>
</reference>
<accession>A0AA39TLY3</accession>
<evidence type="ECO:0000313" key="2">
    <source>
        <dbReference type="Proteomes" id="UP001175228"/>
    </source>
</evidence>
<organism evidence="1 2">
    <name type="scientific">Armillaria luteobubalina</name>
    <dbReference type="NCBI Taxonomy" id="153913"/>
    <lineage>
        <taxon>Eukaryota</taxon>
        <taxon>Fungi</taxon>
        <taxon>Dikarya</taxon>
        <taxon>Basidiomycota</taxon>
        <taxon>Agaricomycotina</taxon>
        <taxon>Agaricomycetes</taxon>
        <taxon>Agaricomycetidae</taxon>
        <taxon>Agaricales</taxon>
        <taxon>Marasmiineae</taxon>
        <taxon>Physalacriaceae</taxon>
        <taxon>Armillaria</taxon>
    </lineage>
</organism>
<gene>
    <name evidence="1" type="ORF">EDD18DRAFT_1333006</name>
</gene>
<name>A0AA39TLY3_9AGAR</name>
<keyword evidence="2" id="KW-1185">Reference proteome</keyword>
<proteinExistence type="predicted"/>